<dbReference type="AlphaFoldDB" id="A0A852VX92"/>
<dbReference type="PANTHER" id="PTHR11606:SF13">
    <property type="entry name" value="GLUTAMATE DEHYDROGENASE 1, MITOCHONDRIAL"/>
    <property type="match status" value="1"/>
</dbReference>
<comment type="similarity">
    <text evidence="1 3 6">Belongs to the Glu/Leu/Phe/Val dehydrogenases family.</text>
</comment>
<keyword evidence="2 3" id="KW-0560">Oxidoreductase</keyword>
<feature type="active site" description="Proton donor" evidence="4">
    <location>
        <position position="108"/>
    </location>
</feature>
<dbReference type="Gene3D" id="3.40.50.10860">
    <property type="entry name" value="Leucine Dehydrogenase, chain A, domain 1"/>
    <property type="match status" value="1"/>
</dbReference>
<evidence type="ECO:0000256" key="4">
    <source>
        <dbReference type="PIRSR" id="PIRSR000185-1"/>
    </source>
</evidence>
<dbReference type="Proteomes" id="UP000554054">
    <property type="component" value="Unassembled WGS sequence"/>
</dbReference>
<dbReference type="PIRSF" id="PIRSF000185">
    <property type="entry name" value="Glu_DH"/>
    <property type="match status" value="1"/>
</dbReference>
<dbReference type="SMART" id="SM00839">
    <property type="entry name" value="ELFV_dehydrog"/>
    <property type="match status" value="1"/>
</dbReference>
<dbReference type="SUPFAM" id="SSF51735">
    <property type="entry name" value="NAD(P)-binding Rossmann-fold domains"/>
    <property type="match status" value="1"/>
</dbReference>
<dbReference type="GO" id="GO:0004352">
    <property type="term" value="F:glutamate dehydrogenase (NAD+) activity"/>
    <property type="evidence" value="ECO:0007669"/>
    <property type="project" value="TreeGrafter"/>
</dbReference>
<feature type="site" description="Important for catalysis" evidence="5">
    <location>
        <position position="144"/>
    </location>
</feature>
<dbReference type="InterPro" id="IPR033524">
    <property type="entry name" value="Glu/Leu/Phe/Val_DH_AS"/>
</dbReference>
<evidence type="ECO:0000256" key="2">
    <source>
        <dbReference type="ARBA" id="ARBA00023002"/>
    </source>
</evidence>
<dbReference type="EMBL" id="JACCAE010000001">
    <property type="protein sequence ID" value="NYF98395.1"/>
    <property type="molecule type" value="Genomic_DNA"/>
</dbReference>
<dbReference type="Gene3D" id="3.40.50.720">
    <property type="entry name" value="NAD(P)-binding Rossmann-like Domain"/>
    <property type="match status" value="1"/>
</dbReference>
<accession>A0A852VX92</accession>
<evidence type="ECO:0000313" key="8">
    <source>
        <dbReference type="EMBL" id="NYF98395.1"/>
    </source>
</evidence>
<evidence type="ECO:0000256" key="5">
    <source>
        <dbReference type="PIRSR" id="PIRSR000185-3"/>
    </source>
</evidence>
<dbReference type="InterPro" id="IPR006096">
    <property type="entry name" value="Glu/Leu/Phe/Val/Trp_DH_C"/>
</dbReference>
<dbReference type="Pfam" id="PF02812">
    <property type="entry name" value="ELFV_dehydrog_N"/>
    <property type="match status" value="1"/>
</dbReference>
<comment type="caution">
    <text evidence="8">The sequence shown here is derived from an EMBL/GenBank/DDBJ whole genome shotgun (WGS) entry which is preliminary data.</text>
</comment>
<dbReference type="SUPFAM" id="SSF53223">
    <property type="entry name" value="Aminoacid dehydrogenase-like, N-terminal domain"/>
    <property type="match status" value="1"/>
</dbReference>
<dbReference type="PANTHER" id="PTHR11606">
    <property type="entry name" value="GLUTAMATE DEHYDROGENASE"/>
    <property type="match status" value="1"/>
</dbReference>
<dbReference type="InterPro" id="IPR036291">
    <property type="entry name" value="NAD(P)-bd_dom_sf"/>
</dbReference>
<name>A0A852VX92_9MICO</name>
<gene>
    <name evidence="8" type="ORF">BJY20_001787</name>
</gene>
<protein>
    <recommendedName>
        <fullName evidence="3">Glutamate dehydrogenase</fullName>
    </recommendedName>
</protein>
<evidence type="ECO:0000256" key="3">
    <source>
        <dbReference type="PIRNR" id="PIRNR000185"/>
    </source>
</evidence>
<dbReference type="InterPro" id="IPR014362">
    <property type="entry name" value="Glu_DH"/>
</dbReference>
<dbReference type="GO" id="GO:0006538">
    <property type="term" value="P:L-glutamate catabolic process"/>
    <property type="evidence" value="ECO:0007669"/>
    <property type="project" value="TreeGrafter"/>
</dbReference>
<reference evidence="8 9" key="1">
    <citation type="submission" date="2020-07" db="EMBL/GenBank/DDBJ databases">
        <title>Sequencing the genomes of 1000 actinobacteria strains.</title>
        <authorList>
            <person name="Klenk H.-P."/>
        </authorList>
    </citation>
    <scope>NUCLEOTIDE SEQUENCE [LARGE SCALE GENOMIC DNA]</scope>
    <source>
        <strain evidence="8 9">DSM 26154</strain>
    </source>
</reference>
<sequence length="427" mass="44835">MTIMHSPGWDSTNQAEPQVLRVPDHAVDASVDAVPGRDLLDGAPAHEVTWVDPVTGAHGFLVVHTLVGGLATGGTRMRPGCTITEVGDLARGMATKTSVFGLPVGGAKGGIDFDPRDPEAVGVLERFCAAMLPWLDSHWVTAEDLGVAQSRIDEVFANLGLGQSYHAAIERSAYPSRAMQRVRAGLDALTDDGLQLGEIIGGYGVAEACLGAADSLGWAQEETTVSIQGVGTMGGGAAWYLHEAGVKVVAIADAAGTLSDPAGLDIPLLLDLRDEYGEIDRGRVPASVEQLPREAILSARADIFVPAAISYAIREENASEITAQVVVEAANSATTPEAEEMLTVRGIPVIPDFVANAGAAAWAWWLLQGQVGDDPQDSFTRLKSEMRSKVAVLLGEWKGMGIAPRETGRVLAATNHEQLVGAEITVP</sequence>
<evidence type="ECO:0000256" key="6">
    <source>
        <dbReference type="RuleBase" id="RU004417"/>
    </source>
</evidence>
<evidence type="ECO:0000256" key="1">
    <source>
        <dbReference type="ARBA" id="ARBA00006382"/>
    </source>
</evidence>
<dbReference type="PRINTS" id="PR00082">
    <property type="entry name" value="GLFDHDRGNASE"/>
</dbReference>
<keyword evidence="9" id="KW-1185">Reference proteome</keyword>
<dbReference type="PROSITE" id="PS00074">
    <property type="entry name" value="GLFV_DEHYDROGENASE"/>
    <property type="match status" value="1"/>
</dbReference>
<dbReference type="InterPro" id="IPR006097">
    <property type="entry name" value="Glu/Leu/Phe/Val/Trp_DH_dimer"/>
</dbReference>
<dbReference type="Pfam" id="PF00208">
    <property type="entry name" value="ELFV_dehydrog"/>
    <property type="match status" value="1"/>
</dbReference>
<organism evidence="8 9">
    <name type="scientific">Janibacter cremeus</name>
    <dbReference type="NCBI Taxonomy" id="1285192"/>
    <lineage>
        <taxon>Bacteria</taxon>
        <taxon>Bacillati</taxon>
        <taxon>Actinomycetota</taxon>
        <taxon>Actinomycetes</taxon>
        <taxon>Micrococcales</taxon>
        <taxon>Intrasporangiaceae</taxon>
        <taxon>Janibacter</taxon>
    </lineage>
</organism>
<evidence type="ECO:0000313" key="9">
    <source>
        <dbReference type="Proteomes" id="UP000554054"/>
    </source>
</evidence>
<evidence type="ECO:0000259" key="7">
    <source>
        <dbReference type="SMART" id="SM00839"/>
    </source>
</evidence>
<proteinExistence type="inferred from homology"/>
<feature type="domain" description="Glutamate/phenylalanine/leucine/valine/L-tryptophan dehydrogenase C-terminal" evidence="7">
    <location>
        <begin position="197"/>
        <end position="421"/>
    </location>
</feature>
<dbReference type="InterPro" id="IPR006095">
    <property type="entry name" value="Glu/Leu/Phe/Val/Trp_DH"/>
</dbReference>
<dbReference type="InterPro" id="IPR046346">
    <property type="entry name" value="Aminoacid_DH-like_N_sf"/>
</dbReference>